<feature type="region of interest" description="Disordered" evidence="1">
    <location>
        <begin position="1"/>
        <end position="41"/>
    </location>
</feature>
<dbReference type="Proteomes" id="UP000594454">
    <property type="component" value="Chromosome 4"/>
</dbReference>
<evidence type="ECO:0000256" key="1">
    <source>
        <dbReference type="SAM" id="MobiDB-lite"/>
    </source>
</evidence>
<feature type="compositionally biased region" description="Basic and acidic residues" evidence="1">
    <location>
        <begin position="192"/>
        <end position="204"/>
    </location>
</feature>
<dbReference type="InParanoid" id="A0A7R8UYV2"/>
<dbReference type="Pfam" id="PF13837">
    <property type="entry name" value="Myb_DNA-bind_4"/>
    <property type="match status" value="1"/>
</dbReference>
<dbReference type="PANTHER" id="PTHR22666">
    <property type="entry name" value="MYB_SANT-LIKE DNA-BINDING DOMAIN-CONTAINING PROTEIN 1"/>
    <property type="match status" value="1"/>
</dbReference>
<organism evidence="3 4">
    <name type="scientific">Hermetia illucens</name>
    <name type="common">Black soldier fly</name>
    <dbReference type="NCBI Taxonomy" id="343691"/>
    <lineage>
        <taxon>Eukaryota</taxon>
        <taxon>Metazoa</taxon>
        <taxon>Ecdysozoa</taxon>
        <taxon>Arthropoda</taxon>
        <taxon>Hexapoda</taxon>
        <taxon>Insecta</taxon>
        <taxon>Pterygota</taxon>
        <taxon>Neoptera</taxon>
        <taxon>Endopterygota</taxon>
        <taxon>Diptera</taxon>
        <taxon>Brachycera</taxon>
        <taxon>Stratiomyomorpha</taxon>
        <taxon>Stratiomyidae</taxon>
        <taxon>Hermetiinae</taxon>
        <taxon>Hermetia</taxon>
    </lineage>
</organism>
<dbReference type="PANTHER" id="PTHR22666:SF3">
    <property type="entry name" value="MYB_SANT-LIKE DNA-BINDING DOMAIN-CONTAINING PROTEIN 1"/>
    <property type="match status" value="1"/>
</dbReference>
<sequence length="239" mass="27677">MSKTRRRTDMWMSTNRVLTGGSPKTRPASLTSKKAHPHRNPNFEASETKLLISLWGDPKIQKALITTHRKHPVIARIAEQMHQRGYYRTPEEINTRIKNLKCFYNRIKKDLDAGVIPYPTWKHYPAMDKIMTTPVFSVRPDEMPKPSPRFKMEPDSTASDSRSDELSDDESFPAELLSTELTYDDDGEDENRDCRKDLTEKDLDIDVEEVIVPKEEPIEVDDDDEQIPEQANIGRKEHK</sequence>
<accession>A0A7R8UYV2</accession>
<evidence type="ECO:0000313" key="3">
    <source>
        <dbReference type="EMBL" id="CAD7089091.1"/>
    </source>
</evidence>
<gene>
    <name evidence="3" type="ORF">HERILL_LOCUS11669</name>
</gene>
<protein>
    <recommendedName>
        <fullName evidence="2">Myb/SANT-like DNA-binding domain-containing protein</fullName>
    </recommendedName>
</protein>
<reference evidence="3 4" key="1">
    <citation type="submission" date="2020-11" db="EMBL/GenBank/DDBJ databases">
        <authorList>
            <person name="Wallbank WR R."/>
            <person name="Pardo Diaz C."/>
            <person name="Kozak K."/>
            <person name="Martin S."/>
            <person name="Jiggins C."/>
            <person name="Moest M."/>
            <person name="Warren A I."/>
            <person name="Generalovic N T."/>
            <person name="Byers J.R.P. K."/>
            <person name="Montejo-Kovacevich G."/>
            <person name="Yen C E."/>
        </authorList>
    </citation>
    <scope>NUCLEOTIDE SEQUENCE [LARGE SCALE GENOMIC DNA]</scope>
</reference>
<dbReference type="EMBL" id="LR899012">
    <property type="protein sequence ID" value="CAD7089091.1"/>
    <property type="molecule type" value="Genomic_DNA"/>
</dbReference>
<dbReference type="Gene3D" id="1.10.10.60">
    <property type="entry name" value="Homeodomain-like"/>
    <property type="match status" value="1"/>
</dbReference>
<dbReference type="OrthoDB" id="691673at2759"/>
<feature type="compositionally biased region" description="Acidic residues" evidence="1">
    <location>
        <begin position="218"/>
        <end position="227"/>
    </location>
</feature>
<dbReference type="GO" id="GO:0016604">
    <property type="term" value="C:nuclear body"/>
    <property type="evidence" value="ECO:0007669"/>
    <property type="project" value="TreeGrafter"/>
</dbReference>
<feature type="compositionally biased region" description="Acidic residues" evidence="1">
    <location>
        <begin position="182"/>
        <end position="191"/>
    </location>
</feature>
<proteinExistence type="predicted"/>
<dbReference type="InterPro" id="IPR044822">
    <property type="entry name" value="Myb_DNA-bind_4"/>
</dbReference>
<dbReference type="InterPro" id="IPR026095">
    <property type="entry name" value="Myb/SANT-like_DNA-bd_dom_prot"/>
</dbReference>
<keyword evidence="4" id="KW-1185">Reference proteome</keyword>
<feature type="region of interest" description="Disordered" evidence="1">
    <location>
        <begin position="137"/>
        <end position="239"/>
    </location>
</feature>
<feature type="domain" description="Myb/SANT-like DNA-binding" evidence="2">
    <location>
        <begin position="41"/>
        <end position="130"/>
    </location>
</feature>
<evidence type="ECO:0000259" key="2">
    <source>
        <dbReference type="Pfam" id="PF13837"/>
    </source>
</evidence>
<name>A0A7R8UYV2_HERIL</name>
<dbReference type="GO" id="GO:0045893">
    <property type="term" value="P:positive regulation of DNA-templated transcription"/>
    <property type="evidence" value="ECO:0007669"/>
    <property type="project" value="TreeGrafter"/>
</dbReference>
<feature type="compositionally biased region" description="Basic and acidic residues" evidence="1">
    <location>
        <begin position="139"/>
        <end position="154"/>
    </location>
</feature>
<evidence type="ECO:0000313" key="4">
    <source>
        <dbReference type="Proteomes" id="UP000594454"/>
    </source>
</evidence>
<dbReference type="AlphaFoldDB" id="A0A7R8UYV2"/>